<evidence type="ECO:0000313" key="4">
    <source>
        <dbReference type="Proteomes" id="UP000175691"/>
    </source>
</evidence>
<dbReference type="OrthoDB" id="9810995at2"/>
<proteinExistence type="inferred from homology"/>
<dbReference type="InterPro" id="IPR051839">
    <property type="entry name" value="RD_transcriptional_regulator"/>
</dbReference>
<sequence length="103" mass="11792">MAKKKGPNFSPEFRLETAQLVLDQGYTNKEAADAMGVGYSTLGKWVRQLREERDGKSPQATPMTPEQREIRELKKQVERLELEKEILKKASALLMSDSMKHSR</sequence>
<protein>
    <submittedName>
        <fullName evidence="3">Transposase</fullName>
    </submittedName>
</protein>
<reference evidence="3 4" key="1">
    <citation type="submission" date="2016-08" db="EMBL/GenBank/DDBJ databases">
        <authorList>
            <person name="Seilhamer J.J."/>
        </authorList>
    </citation>
    <scope>NUCLEOTIDE SEQUENCE [LARGE SCALE GENOMIC DNA]</scope>
    <source>
        <strain evidence="3 4">KCTC 42603</strain>
    </source>
</reference>
<accession>A0A1E7Z8R4</accession>
<dbReference type="GO" id="GO:0004803">
    <property type="term" value="F:transposase activity"/>
    <property type="evidence" value="ECO:0007669"/>
    <property type="project" value="InterPro"/>
</dbReference>
<dbReference type="InterPro" id="IPR009057">
    <property type="entry name" value="Homeodomain-like_sf"/>
</dbReference>
<dbReference type="STRING" id="1656094.BFC18_15840"/>
<evidence type="ECO:0000313" key="3">
    <source>
        <dbReference type="EMBL" id="OFC69925.1"/>
    </source>
</evidence>
<dbReference type="Gene3D" id="1.10.10.60">
    <property type="entry name" value="Homeodomain-like"/>
    <property type="match status" value="1"/>
</dbReference>
<keyword evidence="2" id="KW-0175">Coiled coil</keyword>
<dbReference type="PANTHER" id="PTHR33215">
    <property type="entry name" value="PROTEIN DISTAL ANTENNA"/>
    <property type="match status" value="1"/>
</dbReference>
<dbReference type="AlphaFoldDB" id="A0A1E7Z8R4"/>
<dbReference type="InterPro" id="IPR002514">
    <property type="entry name" value="Transposase_8"/>
</dbReference>
<evidence type="ECO:0000256" key="1">
    <source>
        <dbReference type="ARBA" id="ARBA00009964"/>
    </source>
</evidence>
<gene>
    <name evidence="3" type="ORF">BFC18_15840</name>
</gene>
<organism evidence="3 4">
    <name type="scientific">Alteromonas confluentis</name>
    <dbReference type="NCBI Taxonomy" id="1656094"/>
    <lineage>
        <taxon>Bacteria</taxon>
        <taxon>Pseudomonadati</taxon>
        <taxon>Pseudomonadota</taxon>
        <taxon>Gammaproteobacteria</taxon>
        <taxon>Alteromonadales</taxon>
        <taxon>Alteromonadaceae</taxon>
        <taxon>Alteromonas/Salinimonas group</taxon>
        <taxon>Alteromonas</taxon>
    </lineage>
</organism>
<evidence type="ECO:0000256" key="2">
    <source>
        <dbReference type="SAM" id="Coils"/>
    </source>
</evidence>
<comment type="caution">
    <text evidence="3">The sequence shown here is derived from an EMBL/GenBank/DDBJ whole genome shotgun (WGS) entry which is preliminary data.</text>
</comment>
<feature type="coiled-coil region" evidence="2">
    <location>
        <begin position="63"/>
        <end position="90"/>
    </location>
</feature>
<name>A0A1E7Z8R4_9ALTE</name>
<dbReference type="PANTHER" id="PTHR33215:SF12">
    <property type="entry name" value="TRANSPOSASE INSN FOR INSERTION SEQUENCE ELEMENT IS911A-RELATED"/>
    <property type="match status" value="1"/>
</dbReference>
<keyword evidence="4" id="KW-1185">Reference proteome</keyword>
<dbReference type="GO" id="GO:0006313">
    <property type="term" value="P:DNA transposition"/>
    <property type="evidence" value="ECO:0007669"/>
    <property type="project" value="InterPro"/>
</dbReference>
<dbReference type="SUPFAM" id="SSF46689">
    <property type="entry name" value="Homeodomain-like"/>
    <property type="match status" value="1"/>
</dbReference>
<comment type="similarity">
    <text evidence="1">Belongs to the transposase 8 family.</text>
</comment>
<dbReference type="Pfam" id="PF01527">
    <property type="entry name" value="HTH_Tnp_1"/>
    <property type="match status" value="1"/>
</dbReference>
<dbReference type="Proteomes" id="UP000175691">
    <property type="component" value="Unassembled WGS sequence"/>
</dbReference>
<dbReference type="EMBL" id="MDHN01000033">
    <property type="protein sequence ID" value="OFC69925.1"/>
    <property type="molecule type" value="Genomic_DNA"/>
</dbReference>
<dbReference type="GO" id="GO:0003677">
    <property type="term" value="F:DNA binding"/>
    <property type="evidence" value="ECO:0007669"/>
    <property type="project" value="InterPro"/>
</dbReference>